<name>A0A0K0CTX9_ANGCA</name>
<dbReference type="Proteomes" id="UP000035642">
    <property type="component" value="Unassembled WGS sequence"/>
</dbReference>
<dbReference type="PANTHER" id="PTHR33995">
    <property type="entry name" value="PROTEIN CBG18546"/>
    <property type="match status" value="1"/>
</dbReference>
<organism evidence="1 2">
    <name type="scientific">Angiostrongylus cantonensis</name>
    <name type="common">Rat lungworm</name>
    <dbReference type="NCBI Taxonomy" id="6313"/>
    <lineage>
        <taxon>Eukaryota</taxon>
        <taxon>Metazoa</taxon>
        <taxon>Ecdysozoa</taxon>
        <taxon>Nematoda</taxon>
        <taxon>Chromadorea</taxon>
        <taxon>Rhabditida</taxon>
        <taxon>Rhabditina</taxon>
        <taxon>Rhabditomorpha</taxon>
        <taxon>Strongyloidea</taxon>
        <taxon>Metastrongylidae</taxon>
        <taxon>Angiostrongylus</taxon>
    </lineage>
</organism>
<dbReference type="WBParaSite" id="ACAC_0000059101-mRNA-1">
    <property type="protein sequence ID" value="ACAC_0000059101-mRNA-1"/>
    <property type="gene ID" value="ACAC_0000059101"/>
</dbReference>
<dbReference type="InterPro" id="IPR029034">
    <property type="entry name" value="Cystine-knot_cytokine"/>
</dbReference>
<reference evidence="1" key="1">
    <citation type="submission" date="2012-09" db="EMBL/GenBank/DDBJ databases">
        <authorList>
            <person name="Martin A.A."/>
        </authorList>
    </citation>
    <scope>NUCLEOTIDE SEQUENCE</scope>
</reference>
<reference evidence="2" key="2">
    <citation type="submission" date="2017-02" db="UniProtKB">
        <authorList>
            <consortium name="WormBaseParasite"/>
        </authorList>
    </citation>
    <scope>IDENTIFICATION</scope>
</reference>
<sequence length="111" mass="12609">MSSMTANVVQYNMQVIIETFIPLKNCTDRSNEVASQGYELCSMCQGAYLLSENCFPSFINSVLCDKREIGCIFDFSDRPHGTCREEPLTLPVLRNHGSSECEDWIPYEIQV</sequence>
<proteinExistence type="predicted"/>
<protein>
    <submittedName>
        <fullName evidence="2">Thyroglobulin type-1 domain-containing protein</fullName>
    </submittedName>
</protein>
<keyword evidence="1" id="KW-1185">Reference proteome</keyword>
<accession>A0A0K0CTX9</accession>
<dbReference type="SUPFAM" id="SSF57501">
    <property type="entry name" value="Cystine-knot cytokines"/>
    <property type="match status" value="1"/>
</dbReference>
<dbReference type="PANTHER" id="PTHR33995:SF13">
    <property type="entry name" value="CTCK DOMAIN-CONTAINING PROTEIN"/>
    <property type="match status" value="1"/>
</dbReference>
<dbReference type="AlphaFoldDB" id="A0A0K0CTX9"/>
<evidence type="ECO:0000313" key="2">
    <source>
        <dbReference type="WBParaSite" id="ACAC_0000059101-mRNA-1"/>
    </source>
</evidence>
<evidence type="ECO:0000313" key="1">
    <source>
        <dbReference type="Proteomes" id="UP000035642"/>
    </source>
</evidence>